<evidence type="ECO:0000313" key="2">
    <source>
        <dbReference type="EMBL" id="CAG6644084.1"/>
    </source>
</evidence>
<evidence type="ECO:0000256" key="1">
    <source>
        <dbReference type="SAM" id="Phobius"/>
    </source>
</evidence>
<dbReference type="EMBL" id="HBUF01130603">
    <property type="protein sequence ID" value="CAG6644083.1"/>
    <property type="molecule type" value="Transcribed_RNA"/>
</dbReference>
<feature type="transmembrane region" description="Helical" evidence="1">
    <location>
        <begin position="69"/>
        <end position="88"/>
    </location>
</feature>
<accession>A0A8D8R7N6</accession>
<organism evidence="2">
    <name type="scientific">Cacopsylla melanoneura</name>
    <dbReference type="NCBI Taxonomy" id="428564"/>
    <lineage>
        <taxon>Eukaryota</taxon>
        <taxon>Metazoa</taxon>
        <taxon>Ecdysozoa</taxon>
        <taxon>Arthropoda</taxon>
        <taxon>Hexapoda</taxon>
        <taxon>Insecta</taxon>
        <taxon>Pterygota</taxon>
        <taxon>Neoptera</taxon>
        <taxon>Paraneoptera</taxon>
        <taxon>Hemiptera</taxon>
        <taxon>Sternorrhyncha</taxon>
        <taxon>Psylloidea</taxon>
        <taxon>Psyllidae</taxon>
        <taxon>Psyllinae</taxon>
        <taxon>Cacopsylla</taxon>
    </lineage>
</organism>
<reference evidence="2" key="1">
    <citation type="submission" date="2021-05" db="EMBL/GenBank/DDBJ databases">
        <authorList>
            <person name="Alioto T."/>
            <person name="Alioto T."/>
            <person name="Gomez Garrido J."/>
        </authorList>
    </citation>
    <scope>NUCLEOTIDE SEQUENCE</scope>
</reference>
<protein>
    <submittedName>
        <fullName evidence="2">Uncharacterized protein</fullName>
    </submittedName>
</protein>
<keyword evidence="1" id="KW-0812">Transmembrane</keyword>
<name>A0A8D8R7N6_9HEMI</name>
<dbReference type="AlphaFoldDB" id="A0A8D8R7N6"/>
<dbReference type="EMBL" id="HBUF01130604">
    <property type="protein sequence ID" value="CAG6644084.1"/>
    <property type="molecule type" value="Transcribed_RNA"/>
</dbReference>
<proteinExistence type="predicted"/>
<sequence>MSYFQCTYTLRVFILYSLSHVSIDHRGDLISHKDMYSKSIEMKRQIFKTENLDTRICYRKKTRVSSVQLLVRYRFVFLFFPGQLFWVLKSAKRMSLFFRSSTDLKT</sequence>
<keyword evidence="1" id="KW-1133">Transmembrane helix</keyword>
<keyword evidence="1" id="KW-0472">Membrane</keyword>